<accession>A0A0R1UFJ1</accession>
<dbReference type="OrthoDB" id="2237640at2"/>
<reference evidence="1 2" key="1">
    <citation type="journal article" date="2015" name="Genome Announc.">
        <title>Expanding the biotechnology potential of lactobacilli through comparative genomics of 213 strains and associated genera.</title>
        <authorList>
            <person name="Sun Z."/>
            <person name="Harris H.M."/>
            <person name="McCann A."/>
            <person name="Guo C."/>
            <person name="Argimon S."/>
            <person name="Zhang W."/>
            <person name="Yang X."/>
            <person name="Jeffery I.B."/>
            <person name="Cooney J.C."/>
            <person name="Kagawa T.F."/>
            <person name="Liu W."/>
            <person name="Song Y."/>
            <person name="Salvetti E."/>
            <person name="Wrobel A."/>
            <person name="Rasinkangas P."/>
            <person name="Parkhill J."/>
            <person name="Rea M.C."/>
            <person name="O'Sullivan O."/>
            <person name="Ritari J."/>
            <person name="Douillard F.P."/>
            <person name="Paul Ross R."/>
            <person name="Yang R."/>
            <person name="Briner A.E."/>
            <person name="Felis G.E."/>
            <person name="de Vos W.M."/>
            <person name="Barrangou R."/>
            <person name="Klaenhammer T.R."/>
            <person name="Caufield P.W."/>
            <person name="Cui Y."/>
            <person name="Zhang H."/>
            <person name="O'Toole P.W."/>
        </authorList>
    </citation>
    <scope>NUCLEOTIDE SEQUENCE [LARGE SCALE GENOMIC DNA]</scope>
    <source>
        <strain evidence="1 2">DSM 16043</strain>
    </source>
</reference>
<protein>
    <submittedName>
        <fullName evidence="1">Uncharacterized protein</fullName>
    </submittedName>
</protein>
<gene>
    <name evidence="1" type="ORF">FC46_GL000491</name>
</gene>
<keyword evidence="2" id="KW-1185">Reference proteome</keyword>
<name>A0A0R1UFJ1_9LACO</name>
<evidence type="ECO:0000313" key="2">
    <source>
        <dbReference type="Proteomes" id="UP000051036"/>
    </source>
</evidence>
<proteinExistence type="predicted"/>
<dbReference type="STRING" id="1423763.FC46_GL000491"/>
<dbReference type="EMBL" id="AZFM01000017">
    <property type="protein sequence ID" value="KRL89843.1"/>
    <property type="molecule type" value="Genomic_DNA"/>
</dbReference>
<organism evidence="1 2">
    <name type="scientific">Lactobacillus kalixensis DSM 16043</name>
    <dbReference type="NCBI Taxonomy" id="1423763"/>
    <lineage>
        <taxon>Bacteria</taxon>
        <taxon>Bacillati</taxon>
        <taxon>Bacillota</taxon>
        <taxon>Bacilli</taxon>
        <taxon>Lactobacillales</taxon>
        <taxon>Lactobacillaceae</taxon>
        <taxon>Lactobacillus</taxon>
    </lineage>
</organism>
<dbReference type="AlphaFoldDB" id="A0A0R1UFJ1"/>
<comment type="caution">
    <text evidence="1">The sequence shown here is derived from an EMBL/GenBank/DDBJ whole genome shotgun (WGS) entry which is preliminary data.</text>
</comment>
<dbReference type="Proteomes" id="UP000051036">
    <property type="component" value="Unassembled WGS sequence"/>
</dbReference>
<evidence type="ECO:0000313" key="1">
    <source>
        <dbReference type="EMBL" id="KRL89843.1"/>
    </source>
</evidence>
<dbReference type="RefSeq" id="WP_057798817.1">
    <property type="nucleotide sequence ID" value="NZ_AZFM01000017.1"/>
</dbReference>
<dbReference type="PATRIC" id="fig|1423763.3.peg.495"/>
<sequence length="117" mass="13407">MAGLRFLGKDWFEGEVAVNRKIRAVNGKVRIYDYDNYRFWKDYSESSDAYALKRSTTNSVPRGTVTMLYNSSDGLLFSLDKPFIFEKEQMDILPSGSSGRISFYNWSDYVKNGGGIE</sequence>